<keyword evidence="3" id="KW-1185">Reference proteome</keyword>
<name>A0AAE9Z8W0_9GAMM</name>
<dbReference type="KEGG" id="tvd:SG34_010555"/>
<dbReference type="EMBL" id="CP059733">
    <property type="protein sequence ID" value="WDE08210.1"/>
    <property type="molecule type" value="Genomic_DNA"/>
</dbReference>
<gene>
    <name evidence="2" type="ORF">SG34_010555</name>
</gene>
<organism evidence="2 3">
    <name type="scientific">Thalassomonas viridans</name>
    <dbReference type="NCBI Taxonomy" id="137584"/>
    <lineage>
        <taxon>Bacteria</taxon>
        <taxon>Pseudomonadati</taxon>
        <taxon>Pseudomonadota</taxon>
        <taxon>Gammaproteobacteria</taxon>
        <taxon>Alteromonadales</taxon>
        <taxon>Colwelliaceae</taxon>
        <taxon>Thalassomonas</taxon>
    </lineage>
</organism>
<evidence type="ECO:0000313" key="3">
    <source>
        <dbReference type="Proteomes" id="UP000032352"/>
    </source>
</evidence>
<reference evidence="2 3" key="2">
    <citation type="journal article" date="2022" name="Mar. Drugs">
        <title>Bioassay-Guided Fractionation Leads to the Detection of Cholic Acid Generated by the Rare Thalassomonas sp.</title>
        <authorList>
            <person name="Pheiffer F."/>
            <person name="Schneider Y.K."/>
            <person name="Hansen E.H."/>
            <person name="Andersen J.H."/>
            <person name="Isaksson J."/>
            <person name="Busche T."/>
            <person name="R C."/>
            <person name="Kalinowski J."/>
            <person name="Zyl L.V."/>
            <person name="Trindade M."/>
        </authorList>
    </citation>
    <scope>NUCLEOTIDE SEQUENCE [LARGE SCALE GENOMIC DNA]</scope>
    <source>
        <strain evidence="2 3">XOM25</strain>
    </source>
</reference>
<accession>A0AAE9Z8W0</accession>
<proteinExistence type="predicted"/>
<reference evidence="2 3" key="1">
    <citation type="journal article" date="2015" name="Genome Announc.">
        <title>Draft Genome Sequences of Marine Isolates of Thalassomonas viridans and Thalassomonas actiniarum.</title>
        <authorList>
            <person name="Olonade I."/>
            <person name="van Zyl L.J."/>
            <person name="Trindade M."/>
        </authorList>
    </citation>
    <scope>NUCLEOTIDE SEQUENCE [LARGE SCALE GENOMIC DNA]</scope>
    <source>
        <strain evidence="2 3">XOM25</strain>
    </source>
</reference>
<feature type="region of interest" description="Disordered" evidence="1">
    <location>
        <begin position="1"/>
        <end position="23"/>
    </location>
</feature>
<evidence type="ECO:0000313" key="2">
    <source>
        <dbReference type="EMBL" id="WDE08210.1"/>
    </source>
</evidence>
<sequence length="133" mass="13831">MMALTKNRATPRRANEDHHDPVAGGETIYQGAIVMLSAAGNAVKGKTATGLKPRGVAQEEIDNSNGADGDKGVLTRKGCHRFRNDGSVTRADIGATAYVIDDNTVANSNGGSTRSALGEITDVDAHGVWVDIA</sequence>
<dbReference type="Proteomes" id="UP000032352">
    <property type="component" value="Chromosome"/>
</dbReference>
<evidence type="ECO:0000256" key="1">
    <source>
        <dbReference type="SAM" id="MobiDB-lite"/>
    </source>
</evidence>
<evidence type="ECO:0008006" key="4">
    <source>
        <dbReference type="Google" id="ProtNLM"/>
    </source>
</evidence>
<protein>
    <recommendedName>
        <fullName evidence="4">Bacteriophage protein</fullName>
    </recommendedName>
</protein>
<dbReference type="AlphaFoldDB" id="A0AAE9Z8W0"/>